<evidence type="ECO:0000259" key="2">
    <source>
        <dbReference type="Pfam" id="PF14339"/>
    </source>
</evidence>
<dbReference type="AlphaFoldDB" id="A0A1Y5SX95"/>
<sequence length="285" mass="28975">MLKFTLPLATSAILASSSAMADGHAALMGYALAGDGQTLVTMASLAAPEDVMTFDLANTVDAIAYRPVTGDLLGFAKSGAVYTIDPMTGEMTDLNATFMDDAMIGEGAVAFDFNNAIDAVRAVGADGTNLVYFPEGFGDNDERAGSVRRFTDTFYVDGDTNAGTEPLIYANAYTNAISGAKASSTFQYALDARTNALVSLANNAGELTTVGAVTIDGAAADLVSAGGFDIISPEEGTDLAFAILQLDGSDTSGLYGIDLETGAATLMADLGATGFTGFAVSAGGM</sequence>
<dbReference type="InterPro" id="IPR025507">
    <property type="entry name" value="DUF4394"/>
</dbReference>
<feature type="chain" id="PRO_5012238308" description="DUF4394 domain-containing protein" evidence="1">
    <location>
        <begin position="22"/>
        <end position="285"/>
    </location>
</feature>
<proteinExistence type="predicted"/>
<name>A0A1Y5SX95_9RHOB</name>
<evidence type="ECO:0000256" key="1">
    <source>
        <dbReference type="SAM" id="SignalP"/>
    </source>
</evidence>
<dbReference type="Pfam" id="PF14339">
    <property type="entry name" value="DUF4394"/>
    <property type="match status" value="1"/>
</dbReference>
<protein>
    <recommendedName>
        <fullName evidence="2">DUF4394 domain-containing protein</fullName>
    </recommendedName>
</protein>
<reference evidence="3 4" key="1">
    <citation type="submission" date="2017-03" db="EMBL/GenBank/DDBJ databases">
        <authorList>
            <person name="Afonso C.L."/>
            <person name="Miller P.J."/>
            <person name="Scott M.A."/>
            <person name="Spackman E."/>
            <person name="Goraichik I."/>
            <person name="Dimitrov K.M."/>
            <person name="Suarez D.L."/>
            <person name="Swayne D.E."/>
        </authorList>
    </citation>
    <scope>NUCLEOTIDE SEQUENCE [LARGE SCALE GENOMIC DNA]</scope>
    <source>
        <strain evidence="3 4">CECT 8397</strain>
    </source>
</reference>
<dbReference type="EMBL" id="FWFT01000004">
    <property type="protein sequence ID" value="SLN50574.1"/>
    <property type="molecule type" value="Genomic_DNA"/>
</dbReference>
<dbReference type="OrthoDB" id="531718at2"/>
<evidence type="ECO:0000313" key="4">
    <source>
        <dbReference type="Proteomes" id="UP000193623"/>
    </source>
</evidence>
<keyword evidence="4" id="KW-1185">Reference proteome</keyword>
<keyword evidence="1" id="KW-0732">Signal</keyword>
<dbReference type="RefSeq" id="WP_085865035.1">
    <property type="nucleotide sequence ID" value="NZ_FWFT01000004.1"/>
</dbReference>
<feature type="signal peptide" evidence="1">
    <location>
        <begin position="1"/>
        <end position="21"/>
    </location>
</feature>
<dbReference type="Proteomes" id="UP000193623">
    <property type="component" value="Unassembled WGS sequence"/>
</dbReference>
<gene>
    <name evidence="3" type="ORF">PSJ8397_02641</name>
</gene>
<feature type="domain" description="DUF4394" evidence="2">
    <location>
        <begin position="49"/>
        <end position="278"/>
    </location>
</feature>
<accession>A0A1Y5SX95</accession>
<organism evidence="3 4">
    <name type="scientific">Pseudooctadecabacter jejudonensis</name>
    <dbReference type="NCBI Taxonomy" id="1391910"/>
    <lineage>
        <taxon>Bacteria</taxon>
        <taxon>Pseudomonadati</taxon>
        <taxon>Pseudomonadota</taxon>
        <taxon>Alphaproteobacteria</taxon>
        <taxon>Rhodobacterales</taxon>
        <taxon>Paracoccaceae</taxon>
        <taxon>Pseudooctadecabacter</taxon>
    </lineage>
</organism>
<evidence type="ECO:0000313" key="3">
    <source>
        <dbReference type="EMBL" id="SLN50574.1"/>
    </source>
</evidence>